<organism evidence="2 3">
    <name type="scientific">Salipiger abyssi</name>
    <dbReference type="NCBI Taxonomy" id="1250539"/>
    <lineage>
        <taxon>Bacteria</taxon>
        <taxon>Pseudomonadati</taxon>
        <taxon>Pseudomonadota</taxon>
        <taxon>Alphaproteobacteria</taxon>
        <taxon>Rhodobacterales</taxon>
        <taxon>Roseobacteraceae</taxon>
        <taxon>Salipiger</taxon>
    </lineage>
</organism>
<keyword evidence="3" id="KW-1185">Reference proteome</keyword>
<name>A0A1P8UMW8_9RHOB</name>
<dbReference type="CDD" id="cd13643">
    <property type="entry name" value="PBP2_BCP_2"/>
    <property type="match status" value="1"/>
</dbReference>
<reference evidence="2 3" key="1">
    <citation type="submission" date="2016-04" db="EMBL/GenBank/DDBJ databases">
        <title>Deep-sea bacteria in the southern Pacific.</title>
        <authorList>
            <person name="Tang K."/>
        </authorList>
    </citation>
    <scope>NUCLEOTIDE SEQUENCE [LARGE SCALE GENOMIC DNA]</scope>
    <source>
        <strain evidence="2 3">JLT2014</strain>
        <plasmid evidence="3">ppaby1</plasmid>
    </source>
</reference>
<sequence>MAGAAPLPVLAQSDEPIKIVENNWTSQLVLSRISGMLLEKGGYSVEYRPADNQLQFVAIGNGDMHLQIEVWEGTHRTSFQRQLDAGRMVDAGNHDAVTREDWWYPSYMEESCPGLPDYEALTACSALFATPETAPKGRYLGGPVDWEKPDPERIEALGLAFEVVNAGQASTLWAELDAAYRREEPIVLFNWTPNWVEARYDGKFIEFPAYDPACESDPSWGINPDKTHDCGNPSAGWLKKGVWAGMEETWPGAFEIVEKINFTNAHIAEAAAMVDVDGLTPEGAAEKWIAENENVWNAWLD</sequence>
<dbReference type="Gene3D" id="3.40.190.10">
    <property type="entry name" value="Periplasmic binding protein-like II"/>
    <property type="match status" value="1"/>
</dbReference>
<dbReference type="GO" id="GO:0022857">
    <property type="term" value="F:transmembrane transporter activity"/>
    <property type="evidence" value="ECO:0007669"/>
    <property type="project" value="InterPro"/>
</dbReference>
<accession>A0A1P8UMW8</accession>
<dbReference type="Gene3D" id="3.10.105.10">
    <property type="entry name" value="Dipeptide-binding Protein, Domain 3"/>
    <property type="match status" value="1"/>
</dbReference>
<dbReference type="Gene3D" id="3.40.190.100">
    <property type="entry name" value="Glycine betaine-binding periplasmic protein, domain 2"/>
    <property type="match status" value="1"/>
</dbReference>
<evidence type="ECO:0000313" key="3">
    <source>
        <dbReference type="Proteomes" id="UP000187059"/>
    </source>
</evidence>
<evidence type="ECO:0000313" key="2">
    <source>
        <dbReference type="EMBL" id="APZ50761.1"/>
    </source>
</evidence>
<protein>
    <submittedName>
        <fullName evidence="2">Glycine betaine/proline transport system substrate-binding protein</fullName>
    </submittedName>
</protein>
<dbReference type="SUPFAM" id="SSF53850">
    <property type="entry name" value="Periplasmic binding protein-like II"/>
    <property type="match status" value="1"/>
</dbReference>
<dbReference type="KEGG" id="paby:Ga0080574_TMP427"/>
<keyword evidence="2" id="KW-0614">Plasmid</keyword>
<dbReference type="InterPro" id="IPR007210">
    <property type="entry name" value="ABC_Gly_betaine_transp_sub-bd"/>
</dbReference>
<dbReference type="EMBL" id="CP015091">
    <property type="protein sequence ID" value="APZ50761.1"/>
    <property type="molecule type" value="Genomic_DNA"/>
</dbReference>
<dbReference type="AlphaFoldDB" id="A0A1P8UMW8"/>
<dbReference type="Proteomes" id="UP000187059">
    <property type="component" value="Plasmid pPABY1"/>
</dbReference>
<feature type="domain" description="ABC-type glycine betaine transport system substrate-binding" evidence="1">
    <location>
        <begin position="16"/>
        <end position="291"/>
    </location>
</feature>
<gene>
    <name evidence="2" type="ORF">Ga0080574_TMP427</name>
</gene>
<dbReference type="Pfam" id="PF04069">
    <property type="entry name" value="OpuAC"/>
    <property type="match status" value="1"/>
</dbReference>
<proteinExistence type="predicted"/>
<geneLocation type="plasmid" evidence="3">
    <name>ppaby1</name>
</geneLocation>
<evidence type="ECO:0000259" key="1">
    <source>
        <dbReference type="Pfam" id="PF04069"/>
    </source>
</evidence>
<dbReference type="GO" id="GO:0043190">
    <property type="term" value="C:ATP-binding cassette (ABC) transporter complex"/>
    <property type="evidence" value="ECO:0007669"/>
    <property type="project" value="InterPro"/>
</dbReference>